<proteinExistence type="predicted"/>
<evidence type="ECO:0000313" key="1">
    <source>
        <dbReference type="EMBL" id="GAA0161744.1"/>
    </source>
</evidence>
<dbReference type="EMBL" id="BAABME010020891">
    <property type="protein sequence ID" value="GAA0161744.1"/>
    <property type="molecule type" value="Genomic_DNA"/>
</dbReference>
<name>A0AAV3QCJ4_LITER</name>
<reference evidence="1 2" key="1">
    <citation type="submission" date="2024-01" db="EMBL/GenBank/DDBJ databases">
        <title>The complete chloroplast genome sequence of Lithospermum erythrorhizon: insights into the phylogenetic relationship among Boraginaceae species and the maternal lineages of purple gromwells.</title>
        <authorList>
            <person name="Okada T."/>
            <person name="Watanabe K."/>
        </authorList>
    </citation>
    <scope>NUCLEOTIDE SEQUENCE [LARGE SCALE GENOMIC DNA]</scope>
</reference>
<organism evidence="1 2">
    <name type="scientific">Lithospermum erythrorhizon</name>
    <name type="common">Purple gromwell</name>
    <name type="synonym">Lithospermum officinale var. erythrorhizon</name>
    <dbReference type="NCBI Taxonomy" id="34254"/>
    <lineage>
        <taxon>Eukaryota</taxon>
        <taxon>Viridiplantae</taxon>
        <taxon>Streptophyta</taxon>
        <taxon>Embryophyta</taxon>
        <taxon>Tracheophyta</taxon>
        <taxon>Spermatophyta</taxon>
        <taxon>Magnoliopsida</taxon>
        <taxon>eudicotyledons</taxon>
        <taxon>Gunneridae</taxon>
        <taxon>Pentapetalae</taxon>
        <taxon>asterids</taxon>
        <taxon>lamiids</taxon>
        <taxon>Boraginales</taxon>
        <taxon>Boraginaceae</taxon>
        <taxon>Boraginoideae</taxon>
        <taxon>Lithospermeae</taxon>
        <taxon>Lithospermum</taxon>
    </lineage>
</organism>
<evidence type="ECO:0000313" key="2">
    <source>
        <dbReference type="Proteomes" id="UP001454036"/>
    </source>
</evidence>
<dbReference type="Proteomes" id="UP001454036">
    <property type="component" value="Unassembled WGS sequence"/>
</dbReference>
<accession>A0AAV3QCJ4</accession>
<dbReference type="AlphaFoldDB" id="A0AAV3QCJ4"/>
<keyword evidence="2" id="KW-1185">Reference proteome</keyword>
<comment type="caution">
    <text evidence="1">The sequence shown here is derived from an EMBL/GenBank/DDBJ whole genome shotgun (WGS) entry which is preliminary data.</text>
</comment>
<protein>
    <submittedName>
        <fullName evidence="1">Uncharacterized protein</fullName>
    </submittedName>
</protein>
<sequence>MGEFSVVFVDGDKGGSRGVTVEVGATEPTNPRLTNPVPIVPSVRVANPVAAAVDPNVATREEAAYQGIMASLPTFVKKSIPANLTDDKLDGITTYFSIPHDKLNILPIPRPNKVPENRCHKKWFFACGGMTIGVPYIWTFWDDAKSLPTPTAEDMNLVAKISTTLPQNGNKFLWYAFCDETTLVKAGLVYDKVFDPEDITEPPT</sequence>
<gene>
    <name evidence="1" type="ORF">LIER_39289</name>
</gene>